<evidence type="ECO:0000256" key="3">
    <source>
        <dbReference type="ARBA" id="ARBA00022989"/>
    </source>
</evidence>
<comment type="subcellular location">
    <subcellularLocation>
        <location evidence="1">Membrane</location>
        <topology evidence="1">Multi-pass membrane protein</topology>
    </subcellularLocation>
</comment>
<evidence type="ECO:0000256" key="5">
    <source>
        <dbReference type="SAM" id="Phobius"/>
    </source>
</evidence>
<dbReference type="PANTHER" id="PTHR30249">
    <property type="entry name" value="PUTATIVE SEROTONIN TRANSPORTER"/>
    <property type="match status" value="1"/>
</dbReference>
<dbReference type="InterPro" id="IPR007300">
    <property type="entry name" value="CidB/LrgB"/>
</dbReference>
<organism evidence="6 7">
    <name type="scientific">Paenibacillus residui</name>
    <dbReference type="NCBI Taxonomy" id="629724"/>
    <lineage>
        <taxon>Bacteria</taxon>
        <taxon>Bacillati</taxon>
        <taxon>Bacillota</taxon>
        <taxon>Bacilli</taxon>
        <taxon>Bacillales</taxon>
        <taxon>Paenibacillaceae</taxon>
        <taxon>Paenibacillus</taxon>
    </lineage>
</organism>
<gene>
    <name evidence="6" type="ORF">ACFQ03_03400</name>
</gene>
<keyword evidence="7" id="KW-1185">Reference proteome</keyword>
<keyword evidence="4 5" id="KW-0472">Membrane</keyword>
<proteinExistence type="predicted"/>
<protein>
    <submittedName>
        <fullName evidence="6">LrgB family protein</fullName>
    </submittedName>
</protein>
<accession>A0ABW3D4G3</accession>
<feature type="transmembrane region" description="Helical" evidence="5">
    <location>
        <begin position="146"/>
        <end position="169"/>
    </location>
</feature>
<evidence type="ECO:0000256" key="4">
    <source>
        <dbReference type="ARBA" id="ARBA00023136"/>
    </source>
</evidence>
<feature type="transmembrane region" description="Helical" evidence="5">
    <location>
        <begin position="30"/>
        <end position="49"/>
    </location>
</feature>
<dbReference type="RefSeq" id="WP_379286061.1">
    <property type="nucleotide sequence ID" value="NZ_JBHTIU010000010.1"/>
</dbReference>
<evidence type="ECO:0000313" key="6">
    <source>
        <dbReference type="EMBL" id="MFD0868182.1"/>
    </source>
</evidence>
<name>A0ABW3D4G3_9BACL</name>
<keyword evidence="2 5" id="KW-0812">Transmembrane</keyword>
<dbReference type="Proteomes" id="UP001597120">
    <property type="component" value="Unassembled WGS sequence"/>
</dbReference>
<comment type="caution">
    <text evidence="6">The sequence shown here is derived from an EMBL/GenBank/DDBJ whole genome shotgun (WGS) entry which is preliminary data.</text>
</comment>
<dbReference type="Pfam" id="PF04172">
    <property type="entry name" value="LrgB"/>
    <property type="match status" value="1"/>
</dbReference>
<dbReference type="EMBL" id="JBHTIU010000010">
    <property type="protein sequence ID" value="MFD0868182.1"/>
    <property type="molecule type" value="Genomic_DNA"/>
</dbReference>
<keyword evidence="3 5" id="KW-1133">Transmembrane helix</keyword>
<evidence type="ECO:0000256" key="2">
    <source>
        <dbReference type="ARBA" id="ARBA00022692"/>
    </source>
</evidence>
<feature type="transmembrane region" description="Helical" evidence="5">
    <location>
        <begin position="202"/>
        <end position="226"/>
    </location>
</feature>
<reference evidence="7" key="1">
    <citation type="journal article" date="2019" name="Int. J. Syst. Evol. Microbiol.">
        <title>The Global Catalogue of Microorganisms (GCM) 10K type strain sequencing project: providing services to taxonomists for standard genome sequencing and annotation.</title>
        <authorList>
            <consortium name="The Broad Institute Genomics Platform"/>
            <consortium name="The Broad Institute Genome Sequencing Center for Infectious Disease"/>
            <person name="Wu L."/>
            <person name="Ma J."/>
        </authorList>
    </citation>
    <scope>NUCLEOTIDE SEQUENCE [LARGE SCALE GENOMIC DNA]</scope>
    <source>
        <strain evidence="7">CCUG 57263</strain>
    </source>
</reference>
<dbReference type="PANTHER" id="PTHR30249:SF3">
    <property type="entry name" value="MUREIN HYDROLASE EXPORT REGULATOR"/>
    <property type="match status" value="1"/>
</dbReference>
<feature type="transmembrane region" description="Helical" evidence="5">
    <location>
        <begin position="91"/>
        <end position="115"/>
    </location>
</feature>
<evidence type="ECO:0000256" key="1">
    <source>
        <dbReference type="ARBA" id="ARBA00004141"/>
    </source>
</evidence>
<sequence>MIVTSAAMLLLTLLIYQGAVRLYARHNKIWLAPIIIVPVVIIAFLALTPVGYDQFESGGKWLSRMLEPATVALAIPLYKYSSLLKKYAAEIIGSVLFGSLVAIFTSALLAGWMHLEPKWVNSLLPRSVTTPIAMTISQRLGGIPPITAVFVILTGIAGMIIGPLVIRYLPIRSGISKGLLLGVGAHGSGTSKAFEFGPVEGALASLAMIITAMVTIVTAPLLLPFLKLWTG</sequence>
<feature type="transmembrane region" description="Helical" evidence="5">
    <location>
        <begin position="6"/>
        <end position="23"/>
    </location>
</feature>
<evidence type="ECO:0000313" key="7">
    <source>
        <dbReference type="Proteomes" id="UP001597120"/>
    </source>
</evidence>
<feature type="transmembrane region" description="Helical" evidence="5">
    <location>
        <begin position="61"/>
        <end position="79"/>
    </location>
</feature>